<feature type="region of interest" description="Disordered" evidence="1">
    <location>
        <begin position="36"/>
        <end position="99"/>
    </location>
</feature>
<feature type="compositionally biased region" description="Basic and acidic residues" evidence="1">
    <location>
        <begin position="53"/>
        <end position="88"/>
    </location>
</feature>
<gene>
    <name evidence="3" type="ORF">MFFC18_28600</name>
</gene>
<dbReference type="AlphaFoldDB" id="A0A5B9PBW0"/>
<accession>A0A5B9PBW0</accession>
<proteinExistence type="predicted"/>
<dbReference type="RefSeq" id="WP_075086092.1">
    <property type="nucleotide sequence ID" value="NZ_CP042912.1"/>
</dbReference>
<evidence type="ECO:0000256" key="2">
    <source>
        <dbReference type="SAM" id="SignalP"/>
    </source>
</evidence>
<evidence type="ECO:0000313" key="3">
    <source>
        <dbReference type="EMBL" id="QEG22969.1"/>
    </source>
</evidence>
<name>A0A5B9PBW0_9BACT</name>
<reference evidence="3 4" key="1">
    <citation type="submission" date="2019-08" db="EMBL/GenBank/DDBJ databases">
        <title>Deep-cultivation of Planctomycetes and their phenomic and genomic characterization uncovers novel biology.</title>
        <authorList>
            <person name="Wiegand S."/>
            <person name="Jogler M."/>
            <person name="Boedeker C."/>
            <person name="Pinto D."/>
            <person name="Vollmers J."/>
            <person name="Rivas-Marin E."/>
            <person name="Kohn T."/>
            <person name="Peeters S.H."/>
            <person name="Heuer A."/>
            <person name="Rast P."/>
            <person name="Oberbeckmann S."/>
            <person name="Bunk B."/>
            <person name="Jeske O."/>
            <person name="Meyerdierks A."/>
            <person name="Storesund J.E."/>
            <person name="Kallscheuer N."/>
            <person name="Luecker S."/>
            <person name="Lage O.M."/>
            <person name="Pohl T."/>
            <person name="Merkel B.J."/>
            <person name="Hornburger P."/>
            <person name="Mueller R.-W."/>
            <person name="Bruemmer F."/>
            <person name="Labrenz M."/>
            <person name="Spormann A.M."/>
            <person name="Op den Camp H."/>
            <person name="Overmann J."/>
            <person name="Amann R."/>
            <person name="Jetten M.S.M."/>
            <person name="Mascher T."/>
            <person name="Medema M.H."/>
            <person name="Devos D.P."/>
            <person name="Kaster A.-K."/>
            <person name="Ovreas L."/>
            <person name="Rohde M."/>
            <person name="Galperin M.Y."/>
            <person name="Jogler C."/>
        </authorList>
    </citation>
    <scope>NUCLEOTIDE SEQUENCE [LARGE SCALE GENOMIC DNA]</scope>
    <source>
        <strain evidence="3 4">FC18</strain>
    </source>
</reference>
<feature type="chain" id="PRO_5022792699" description="Outer membrane protein beta-barrel domain-containing protein" evidence="2">
    <location>
        <begin position="25"/>
        <end position="329"/>
    </location>
</feature>
<evidence type="ECO:0000256" key="1">
    <source>
        <dbReference type="SAM" id="MobiDB-lite"/>
    </source>
</evidence>
<protein>
    <recommendedName>
        <fullName evidence="5">Outer membrane protein beta-barrel domain-containing protein</fullName>
    </recommendedName>
</protein>
<dbReference type="Proteomes" id="UP000322214">
    <property type="component" value="Chromosome"/>
</dbReference>
<organism evidence="3 4">
    <name type="scientific">Mariniblastus fucicola</name>
    <dbReference type="NCBI Taxonomy" id="980251"/>
    <lineage>
        <taxon>Bacteria</taxon>
        <taxon>Pseudomonadati</taxon>
        <taxon>Planctomycetota</taxon>
        <taxon>Planctomycetia</taxon>
        <taxon>Pirellulales</taxon>
        <taxon>Pirellulaceae</taxon>
        <taxon>Mariniblastus</taxon>
    </lineage>
</organism>
<feature type="signal peptide" evidence="2">
    <location>
        <begin position="1"/>
        <end position="24"/>
    </location>
</feature>
<evidence type="ECO:0008006" key="5">
    <source>
        <dbReference type="Google" id="ProtNLM"/>
    </source>
</evidence>
<dbReference type="EMBL" id="CP042912">
    <property type="protein sequence ID" value="QEG22969.1"/>
    <property type="molecule type" value="Genomic_DNA"/>
</dbReference>
<dbReference type="KEGG" id="mff:MFFC18_28600"/>
<dbReference type="OrthoDB" id="272730at2"/>
<keyword evidence="2" id="KW-0732">Signal</keyword>
<sequence precursor="true">MNRTQQTVYIVVLLLLLSSAHANFAWGQGKLGRVRDAVRHSKPAKPVQNNSRPSDKHRDEDRHSRRQEDRRKGQDRARKQDRHQDYHRQRNKQSRRRDCDSGFQFRIGRSFAPAVREVHVIHHDPAPIIPTPVVVQTPEPVYQPVVASVIEQPIVEGDWFVESADSFAWGVRLTAVGGTDFDNIAHGSFGLLLQAPGGPGLDTSVTMLRESGMSFRDHLFLGDVNVVYEPIVTENFRMRLGLGINWLGDSYGGDAGFNMTSGFDLRLTDRIMATGEIDFGSVGDTDITHAQISLGRALNQTTEWTVGYDHLDIGGVTIGSAFTGLRFRF</sequence>
<evidence type="ECO:0000313" key="4">
    <source>
        <dbReference type="Proteomes" id="UP000322214"/>
    </source>
</evidence>
<keyword evidence="4" id="KW-1185">Reference proteome</keyword>